<dbReference type="Proteomes" id="UP000225740">
    <property type="component" value="Unassembled WGS sequence"/>
</dbReference>
<feature type="compositionally biased region" description="Basic and acidic residues" evidence="1">
    <location>
        <begin position="60"/>
        <end position="69"/>
    </location>
</feature>
<evidence type="ECO:0000313" key="2">
    <source>
        <dbReference type="EMBL" id="PHQ33888.1"/>
    </source>
</evidence>
<name>A0A2G1W4B3_9BACT</name>
<organism evidence="2 3">
    <name type="scientific">Rhodopirellula bahusiensis</name>
    <dbReference type="NCBI Taxonomy" id="2014065"/>
    <lineage>
        <taxon>Bacteria</taxon>
        <taxon>Pseudomonadati</taxon>
        <taxon>Planctomycetota</taxon>
        <taxon>Planctomycetia</taxon>
        <taxon>Pirellulales</taxon>
        <taxon>Pirellulaceae</taxon>
        <taxon>Rhodopirellula</taxon>
    </lineage>
</organism>
<protein>
    <submittedName>
        <fullName evidence="2">Uncharacterized protein</fullName>
    </submittedName>
</protein>
<dbReference type="AlphaFoldDB" id="A0A2G1W4B3"/>
<evidence type="ECO:0000313" key="3">
    <source>
        <dbReference type="Proteomes" id="UP000225740"/>
    </source>
</evidence>
<accession>A0A2G1W4B3</accession>
<feature type="compositionally biased region" description="Polar residues" evidence="1">
    <location>
        <begin position="38"/>
        <end position="48"/>
    </location>
</feature>
<dbReference type="EMBL" id="NIZW01000014">
    <property type="protein sequence ID" value="PHQ33888.1"/>
    <property type="molecule type" value="Genomic_DNA"/>
</dbReference>
<comment type="caution">
    <text evidence="2">The sequence shown here is derived from an EMBL/GenBank/DDBJ whole genome shotgun (WGS) entry which is preliminary data.</text>
</comment>
<proteinExistence type="predicted"/>
<evidence type="ECO:0000256" key="1">
    <source>
        <dbReference type="SAM" id="MobiDB-lite"/>
    </source>
</evidence>
<sequence>MRQTRAGTIREAIRQQPHPSCRELIPWELEPRSLICGNGTQRGSTTNLAGPIPLTLFSRHPGESDDHDF</sequence>
<keyword evidence="3" id="KW-1185">Reference proteome</keyword>
<feature type="region of interest" description="Disordered" evidence="1">
    <location>
        <begin position="38"/>
        <end position="69"/>
    </location>
</feature>
<gene>
    <name evidence="2" type="ORF">CEE69_18455</name>
</gene>
<reference evidence="2 3" key="1">
    <citation type="submission" date="2017-06" db="EMBL/GenBank/DDBJ databases">
        <title>Description of Rhodopirellula bahusiensis sp. nov.</title>
        <authorList>
            <person name="Kizina J."/>
            <person name="Harder J."/>
        </authorList>
    </citation>
    <scope>NUCLEOTIDE SEQUENCE [LARGE SCALE GENOMIC DNA]</scope>
    <source>
        <strain evidence="2 3">SWK21</strain>
    </source>
</reference>